<dbReference type="Proteomes" id="UP000717515">
    <property type="component" value="Unassembled WGS sequence"/>
</dbReference>
<sequence>MTFSRRVAIVTGASRGIGRGIALRLAKDGFNIVVNYQSNVAMAQEVVEEIAALPATHFQENVEHVRAIAVQADIGKMEDAQRLLHDTITSFGRLDILVLNAAWIQFIAIRDLTEQSYLDAFDTNVKGPLFLSKMAQPHLAKAQEEAAAVQSGGSPLGGSRIISISSVTAIRTDISESRLLYAMTKGALNQLTRALAKDPDFGGKGITVNAVAPGPIETDALRTLTQWDSHASKNPQKRIGQVEDIADVVSFLASNDSRWVNGHTMVASGGAVV</sequence>
<accession>A0A9P8A295</accession>
<dbReference type="PANTHER" id="PTHR43639:SF1">
    <property type="entry name" value="SHORT-CHAIN DEHYDROGENASE_REDUCTASE FAMILY PROTEIN"/>
    <property type="match status" value="1"/>
</dbReference>
<organism evidence="3 4">
    <name type="scientific">Mortierella alpina</name>
    <name type="common">Oleaginous fungus</name>
    <name type="synonym">Mortierella renispora</name>
    <dbReference type="NCBI Taxonomy" id="64518"/>
    <lineage>
        <taxon>Eukaryota</taxon>
        <taxon>Fungi</taxon>
        <taxon>Fungi incertae sedis</taxon>
        <taxon>Mucoromycota</taxon>
        <taxon>Mortierellomycotina</taxon>
        <taxon>Mortierellomycetes</taxon>
        <taxon>Mortierellales</taxon>
        <taxon>Mortierellaceae</taxon>
        <taxon>Mortierella</taxon>
    </lineage>
</organism>
<evidence type="ECO:0000256" key="1">
    <source>
        <dbReference type="ARBA" id="ARBA00006484"/>
    </source>
</evidence>
<dbReference type="SUPFAM" id="SSF51735">
    <property type="entry name" value="NAD(P)-binding Rossmann-fold domains"/>
    <property type="match status" value="1"/>
</dbReference>
<dbReference type="PANTHER" id="PTHR43639">
    <property type="entry name" value="OXIDOREDUCTASE, SHORT-CHAIN DEHYDROGENASE/REDUCTASE FAMILY (AFU_ORTHOLOGUE AFUA_5G02870)"/>
    <property type="match status" value="1"/>
</dbReference>
<proteinExistence type="inferred from homology"/>
<gene>
    <name evidence="3" type="ORF">KVV02_002327</name>
</gene>
<comment type="similarity">
    <text evidence="1">Belongs to the short-chain dehydrogenases/reductases (SDR) family.</text>
</comment>
<evidence type="ECO:0000256" key="2">
    <source>
        <dbReference type="ARBA" id="ARBA00023002"/>
    </source>
</evidence>
<dbReference type="PRINTS" id="PR00081">
    <property type="entry name" value="GDHRDH"/>
</dbReference>
<dbReference type="AlphaFoldDB" id="A0A9P8A295"/>
<dbReference type="GO" id="GO:0016491">
    <property type="term" value="F:oxidoreductase activity"/>
    <property type="evidence" value="ECO:0007669"/>
    <property type="project" value="UniProtKB-KW"/>
</dbReference>
<dbReference type="EMBL" id="JAIFTL010000137">
    <property type="protein sequence ID" value="KAG9322624.1"/>
    <property type="molecule type" value="Genomic_DNA"/>
</dbReference>
<protein>
    <submittedName>
        <fullName evidence="3">Uncharacterized protein</fullName>
    </submittedName>
</protein>
<reference evidence="3" key="1">
    <citation type="submission" date="2021-07" db="EMBL/GenBank/DDBJ databases">
        <title>Draft genome of Mortierella alpina, strain LL118, isolated from an aspen leaf litter sample.</title>
        <authorList>
            <person name="Yang S."/>
            <person name="Vinatzer B.A."/>
        </authorList>
    </citation>
    <scope>NUCLEOTIDE SEQUENCE</scope>
    <source>
        <strain evidence="3">LL118</strain>
    </source>
</reference>
<dbReference type="InterPro" id="IPR036291">
    <property type="entry name" value="NAD(P)-bd_dom_sf"/>
</dbReference>
<name>A0A9P8A295_MORAP</name>
<keyword evidence="2" id="KW-0560">Oxidoreductase</keyword>
<dbReference type="Gene3D" id="3.40.50.720">
    <property type="entry name" value="NAD(P)-binding Rossmann-like Domain"/>
    <property type="match status" value="1"/>
</dbReference>
<dbReference type="Pfam" id="PF13561">
    <property type="entry name" value="adh_short_C2"/>
    <property type="match status" value="1"/>
</dbReference>
<comment type="caution">
    <text evidence="3">The sequence shown here is derived from an EMBL/GenBank/DDBJ whole genome shotgun (WGS) entry which is preliminary data.</text>
</comment>
<dbReference type="FunFam" id="3.40.50.720:FF:000084">
    <property type="entry name" value="Short-chain dehydrogenase reductase"/>
    <property type="match status" value="1"/>
</dbReference>
<dbReference type="InterPro" id="IPR002347">
    <property type="entry name" value="SDR_fam"/>
</dbReference>
<dbReference type="PRINTS" id="PR00080">
    <property type="entry name" value="SDRFAMILY"/>
</dbReference>
<evidence type="ECO:0000313" key="4">
    <source>
        <dbReference type="Proteomes" id="UP000717515"/>
    </source>
</evidence>
<evidence type="ECO:0000313" key="3">
    <source>
        <dbReference type="EMBL" id="KAG9322624.1"/>
    </source>
</evidence>